<dbReference type="Proteomes" id="UP001210978">
    <property type="component" value="Chromosome"/>
</dbReference>
<dbReference type="RefSeq" id="WP_271149910.1">
    <property type="nucleotide sequence ID" value="NZ_CP115859.1"/>
</dbReference>
<keyword evidence="1" id="KW-0175">Coiled coil</keyword>
<evidence type="ECO:0000313" key="3">
    <source>
        <dbReference type="EMBL" id="WBV61636.1"/>
    </source>
</evidence>
<feature type="chain" id="PRO_5047273564" evidence="2">
    <location>
        <begin position="19"/>
        <end position="308"/>
    </location>
</feature>
<gene>
    <name evidence="3" type="ORF">PFY12_05805</name>
</gene>
<keyword evidence="4" id="KW-1185">Reference proteome</keyword>
<keyword evidence="2" id="KW-0732">Signal</keyword>
<evidence type="ECO:0000256" key="1">
    <source>
        <dbReference type="SAM" id="Coils"/>
    </source>
</evidence>
<name>A0ABY7QPQ1_9FLAO</name>
<feature type="signal peptide" evidence="2">
    <location>
        <begin position="1"/>
        <end position="18"/>
    </location>
</feature>
<evidence type="ECO:0000256" key="2">
    <source>
        <dbReference type="SAM" id="SignalP"/>
    </source>
</evidence>
<evidence type="ECO:0000313" key="4">
    <source>
        <dbReference type="Proteomes" id="UP001210978"/>
    </source>
</evidence>
<proteinExistence type="predicted"/>
<sequence>MKKIYFLLMIVFFQQSFSQSFLNFTTVGTQDQYVPVVFRSTTADGGNRTFFISRPNIHEDRYWLAHGIVAITGIGYGWGSNGNSLRVDNFTFGVDAPSSNGQTISFVGRVVCAFANNDIVVFLRGGTKYYYGNAELISNTGSHQDAAGQNLSTVSITDPLYNLPKGTYYGAGDITAKTSNFAALANGNVGIGVSNPLNTLDVNGLIHAKEVKVDLQNWPDYVFKKEYDLKSLSEVEKFIKENGHLPNIDSATDMVKNGAKLGEMNVKLLEKIEELTLYTIEQNKQLKSQSEKIEILEEKLEKLMIDKK</sequence>
<reference evidence="3 4" key="1">
    <citation type="submission" date="2023-01" db="EMBL/GenBank/DDBJ databases">
        <title>Complete genome of Chryseobacterium camelliae VAN22-5A.</title>
        <authorList>
            <person name="Zong G."/>
            <person name="Cao G."/>
        </authorList>
    </citation>
    <scope>NUCLEOTIDE SEQUENCE [LARGE SCALE GENOMIC DNA]</scope>
    <source>
        <strain evidence="3 4">VAN22-5A</strain>
    </source>
</reference>
<accession>A0ABY7QPQ1</accession>
<organism evidence="3 4">
    <name type="scientific">Chryseobacterium camelliae</name>
    <dbReference type="NCBI Taxonomy" id="1265445"/>
    <lineage>
        <taxon>Bacteria</taxon>
        <taxon>Pseudomonadati</taxon>
        <taxon>Bacteroidota</taxon>
        <taxon>Flavobacteriia</taxon>
        <taxon>Flavobacteriales</taxon>
        <taxon>Weeksellaceae</taxon>
        <taxon>Chryseobacterium group</taxon>
        <taxon>Chryseobacterium</taxon>
    </lineage>
</organism>
<feature type="coiled-coil region" evidence="1">
    <location>
        <begin position="279"/>
        <end position="306"/>
    </location>
</feature>
<dbReference type="EMBL" id="CP115859">
    <property type="protein sequence ID" value="WBV61636.1"/>
    <property type="molecule type" value="Genomic_DNA"/>
</dbReference>
<protein>
    <submittedName>
        <fullName evidence="3">DUF4200 domain-containing protein</fullName>
    </submittedName>
</protein>